<evidence type="ECO:0000256" key="1">
    <source>
        <dbReference type="SAM" id="SignalP"/>
    </source>
</evidence>
<reference evidence="4" key="1">
    <citation type="submission" date="2017-01" db="EMBL/GenBank/DDBJ databases">
        <authorList>
            <person name="Varghese N."/>
            <person name="Submissions S."/>
        </authorList>
    </citation>
    <scope>NUCLEOTIDE SEQUENCE [LARGE SCALE GENOMIC DNA]</scope>
    <source>
        <strain evidence="4">LP100</strain>
    </source>
</reference>
<dbReference type="OrthoDB" id="5500612at2"/>
<dbReference type="AlphaFoldDB" id="A0A1R3XSB9"/>
<dbReference type="Gene3D" id="2.60.120.260">
    <property type="entry name" value="Galactose-binding domain-like"/>
    <property type="match status" value="1"/>
</dbReference>
<dbReference type="GO" id="GO:0003824">
    <property type="term" value="F:catalytic activity"/>
    <property type="evidence" value="ECO:0007669"/>
    <property type="project" value="InterPro"/>
</dbReference>
<sequence length="1135" mass="121838">MFKHLHKASAFVLACCAFLAGSEALAQTNPQPQSLPYTQDFNDLPHSSTDYPEGWQGWLLSTSPGASFRTTPATADRAMLANSTSTTTNGAIHNYDGKIGLLNSGSVDLSIAFAINTLQKTAVNVAFDMMTLRNPYDGGSNTRINEIVLQYRVGTSGAFTSIEGSQYQNNTEKWATSGNTDPQKVESFTVTLPEAAENQEVVQLRWATRQISGGGSRPSFAVDNIAVTSLSDSKNPIVLAPKTLSFGDVVLNQPNVASYTLSSANITGNVQLTATAGFTVSKEATAGFASSITFSAEEMAANPTVYVRVTPTAAVALTGMISHSGQGIATAVTELTANAVSPFVQDFNNCGTALPGGWKAYSVTGDQVWGCTTFGRETAESPRNNGVQINGYAGSARENEDWMISPALDLSDFNIAALSFWTRTAFKGPGLKLMVSTNYDGMGAPATADWTELNGDFPAEASDVWKQSTVNLTAYKGASVYVAFVYASEAETDRAARWTLDDFAVENVEQLLATSDFNVDFGVVEVPNASAPHTFNFSAVGFPQGMTLSVGTDFELSKNGQSYASSLNYTAAEASVSNTVYVRYKPASVKLRSSGNITYTSGDFTVVKGTMTGSSLPKSSTLDIVSWNLEWFGADKDDRGSELGPNDEELQFANAKKALQTLNADIVAFQEIANDAAMASLMAELPAYDFVRSDVHSYSWDPSRNLVPQKLYIAYKKDVVKVKSQKVLLNKLYQDVLAGTATLPDYPAAQTSFWASGRLPLMVELEATVNGVTQQIYVVNLHTRANSGTNVTPYNQRKYDVQVLKDSLAAQYPNVNLVMLGDMNEDVDVSVVNNLPSSLNPFVLDNNYKALTYDLSVAGGYTYASGSFQSFLDHIIVSKSLVDEYIDESITIENQLLSLIPSFRSTTSDHVPVSARFSFSATPAVAFSAPTLTATEGDAPVAVTMNISAAQPKAHTVYLTVKDGATATAVDYTTAPVAANNVIAVDVPAYATSASFEVSIADDKLTEPTEQVSFYINNVTTDLGMATAARTFTLAIRDNDFPAGIAHGQDLAFRLYPNPTQGPVVNISLPAEVSVMDEMTLELRSANGTKMYTLNGNLSSVQQQLNEKVAGLRNGMYYVQVMVQGKVYQAKLVRN</sequence>
<dbReference type="RefSeq" id="WP_076672019.1">
    <property type="nucleotide sequence ID" value="NZ_FTPP01000004.1"/>
</dbReference>
<organism evidence="3 4">
    <name type="scientific">Pontibacter indicus</name>
    <dbReference type="NCBI Taxonomy" id="1317125"/>
    <lineage>
        <taxon>Bacteria</taxon>
        <taxon>Pseudomonadati</taxon>
        <taxon>Bacteroidota</taxon>
        <taxon>Cytophagia</taxon>
        <taxon>Cytophagales</taxon>
        <taxon>Hymenobacteraceae</taxon>
        <taxon>Pontibacter</taxon>
    </lineage>
</organism>
<gene>
    <name evidence="3" type="ORF">SAMN05444128_3757</name>
</gene>
<feature type="chain" id="PRO_5013272312" evidence="1">
    <location>
        <begin position="27"/>
        <end position="1135"/>
    </location>
</feature>
<protein>
    <submittedName>
        <fullName evidence="3">Por secretion system C-terminal sorting domain-containing protein</fullName>
    </submittedName>
</protein>
<evidence type="ECO:0000313" key="3">
    <source>
        <dbReference type="EMBL" id="SIT94757.1"/>
    </source>
</evidence>
<name>A0A1R3XSB9_9BACT</name>
<dbReference type="Gene3D" id="3.60.10.10">
    <property type="entry name" value="Endonuclease/exonuclease/phosphatase"/>
    <property type="match status" value="1"/>
</dbReference>
<dbReference type="InterPro" id="IPR005135">
    <property type="entry name" value="Endo/exonuclease/phosphatase"/>
</dbReference>
<dbReference type="STRING" id="1317125.SAMN05444128_3757"/>
<dbReference type="SUPFAM" id="SSF56219">
    <property type="entry name" value="DNase I-like"/>
    <property type="match status" value="1"/>
</dbReference>
<evidence type="ECO:0000313" key="4">
    <source>
        <dbReference type="Proteomes" id="UP000187181"/>
    </source>
</evidence>
<dbReference type="Gene3D" id="2.60.40.2030">
    <property type="match status" value="1"/>
</dbReference>
<dbReference type="NCBIfam" id="TIGR04183">
    <property type="entry name" value="Por_Secre_tail"/>
    <property type="match status" value="1"/>
</dbReference>
<dbReference type="Gene3D" id="2.60.120.200">
    <property type="match status" value="1"/>
</dbReference>
<feature type="domain" description="Endonuclease/exonuclease/phosphatase" evidence="2">
    <location>
        <begin position="625"/>
        <end position="910"/>
    </location>
</feature>
<dbReference type="EMBL" id="FTPP01000004">
    <property type="protein sequence ID" value="SIT94757.1"/>
    <property type="molecule type" value="Genomic_DNA"/>
</dbReference>
<dbReference type="NCBIfam" id="NF038128">
    <property type="entry name" value="choice_anch_J"/>
    <property type="match status" value="1"/>
</dbReference>
<dbReference type="InterPro" id="IPR036691">
    <property type="entry name" value="Endo/exonu/phosph_ase_sf"/>
</dbReference>
<dbReference type="Pfam" id="PF03372">
    <property type="entry name" value="Exo_endo_phos"/>
    <property type="match status" value="1"/>
</dbReference>
<feature type="signal peptide" evidence="1">
    <location>
        <begin position="1"/>
        <end position="26"/>
    </location>
</feature>
<dbReference type="Proteomes" id="UP000187181">
    <property type="component" value="Unassembled WGS sequence"/>
</dbReference>
<dbReference type="InterPro" id="IPR038081">
    <property type="entry name" value="CalX-like_sf"/>
</dbReference>
<evidence type="ECO:0000259" key="2">
    <source>
        <dbReference type="Pfam" id="PF03372"/>
    </source>
</evidence>
<keyword evidence="1" id="KW-0732">Signal</keyword>
<proteinExistence type="predicted"/>
<dbReference type="SUPFAM" id="SSF141072">
    <property type="entry name" value="CalX-like"/>
    <property type="match status" value="1"/>
</dbReference>
<keyword evidence="4" id="KW-1185">Reference proteome</keyword>
<accession>A0A1R3XSB9</accession>
<dbReference type="InterPro" id="IPR026444">
    <property type="entry name" value="Secre_tail"/>
</dbReference>